<keyword evidence="5" id="KW-1185">Reference proteome</keyword>
<evidence type="ECO:0000313" key="4">
    <source>
        <dbReference type="EMBL" id="MFD2037143.1"/>
    </source>
</evidence>
<evidence type="ECO:0000256" key="2">
    <source>
        <dbReference type="ARBA" id="ARBA00022801"/>
    </source>
</evidence>
<keyword evidence="1" id="KW-0444">Lipid biosynthesis</keyword>
<accession>A0ABW4VQP9</accession>
<dbReference type="Pfam" id="PF04336">
    <property type="entry name" value="ACP_PD"/>
    <property type="match status" value="1"/>
</dbReference>
<keyword evidence="3" id="KW-0443">Lipid metabolism</keyword>
<name>A0ABW4VQP9_9BACT</name>
<evidence type="ECO:0000256" key="3">
    <source>
        <dbReference type="ARBA" id="ARBA00023098"/>
    </source>
</evidence>
<organism evidence="4 5">
    <name type="scientific">Belliella marina</name>
    <dbReference type="NCBI Taxonomy" id="1644146"/>
    <lineage>
        <taxon>Bacteria</taxon>
        <taxon>Pseudomonadati</taxon>
        <taxon>Bacteroidota</taxon>
        <taxon>Cytophagia</taxon>
        <taxon>Cytophagales</taxon>
        <taxon>Cyclobacteriaceae</taxon>
        <taxon>Belliella</taxon>
    </lineage>
</organism>
<dbReference type="PANTHER" id="PTHR38764:SF1">
    <property type="entry name" value="ACYL CARRIER PROTEIN PHOSPHODIESTERASE"/>
    <property type="match status" value="1"/>
</dbReference>
<sequence>MNFLAHAYLSFGDPKVLIGNFIGDFVRGSIEEIYEKDIVVGVLLHRDIDKFTDRHPVVKEAQEKLKPEYGRYGSVITDMYFDYFLGKYWNNYHHLPLEVFAQETYAIVEDHIDILPENFLKAYQYMKHYNWLHSYSEIDGIRRALTGLSKRTRFDSKMETAHIYLEENHDQLRKHFGDFFEDLVTFAKKRYLILKAEI</sequence>
<dbReference type="Proteomes" id="UP001597361">
    <property type="component" value="Unassembled WGS sequence"/>
</dbReference>
<evidence type="ECO:0000256" key="1">
    <source>
        <dbReference type="ARBA" id="ARBA00022516"/>
    </source>
</evidence>
<protein>
    <submittedName>
        <fullName evidence="4">ACP phosphodiesterase</fullName>
    </submittedName>
</protein>
<dbReference type="RefSeq" id="WP_376888791.1">
    <property type="nucleotide sequence ID" value="NZ_JBHUHR010000046.1"/>
</dbReference>
<gene>
    <name evidence="4" type="ORF">ACFSKL_20255</name>
</gene>
<dbReference type="PIRSF" id="PIRSF011489">
    <property type="entry name" value="DUF479"/>
    <property type="match status" value="1"/>
</dbReference>
<proteinExistence type="predicted"/>
<dbReference type="InterPro" id="IPR007431">
    <property type="entry name" value="ACP_PD"/>
</dbReference>
<dbReference type="EMBL" id="JBHUHR010000046">
    <property type="protein sequence ID" value="MFD2037143.1"/>
    <property type="molecule type" value="Genomic_DNA"/>
</dbReference>
<evidence type="ECO:0000313" key="5">
    <source>
        <dbReference type="Proteomes" id="UP001597361"/>
    </source>
</evidence>
<comment type="caution">
    <text evidence="4">The sequence shown here is derived from an EMBL/GenBank/DDBJ whole genome shotgun (WGS) entry which is preliminary data.</text>
</comment>
<dbReference type="PANTHER" id="PTHR38764">
    <property type="entry name" value="ACYL CARRIER PROTEIN PHOSPHODIESTERASE"/>
    <property type="match status" value="1"/>
</dbReference>
<reference evidence="5" key="1">
    <citation type="journal article" date="2019" name="Int. J. Syst. Evol. Microbiol.">
        <title>The Global Catalogue of Microorganisms (GCM) 10K type strain sequencing project: providing services to taxonomists for standard genome sequencing and annotation.</title>
        <authorList>
            <consortium name="The Broad Institute Genomics Platform"/>
            <consortium name="The Broad Institute Genome Sequencing Center for Infectious Disease"/>
            <person name="Wu L."/>
            <person name="Ma J."/>
        </authorList>
    </citation>
    <scope>NUCLEOTIDE SEQUENCE [LARGE SCALE GENOMIC DNA]</scope>
    <source>
        <strain evidence="5">CGMCC 1.15180</strain>
    </source>
</reference>
<keyword evidence="2" id="KW-0378">Hydrolase</keyword>